<name>A0A165JED1_EXIGL</name>
<gene>
    <name evidence="1" type="ORF">EXIGLDRAFT_501842</name>
</gene>
<dbReference type="Proteomes" id="UP000077266">
    <property type="component" value="Unassembled WGS sequence"/>
</dbReference>
<evidence type="ECO:0000313" key="2">
    <source>
        <dbReference type="Proteomes" id="UP000077266"/>
    </source>
</evidence>
<dbReference type="AlphaFoldDB" id="A0A165JED1"/>
<sequence length="211" mass="22937">MNSSRLGRRSDFTLSLGNLPALTPADRAWRKNLQLSLRQAHALLTEVPLPSANRTSATLDARPEARHVSEQPALVSRSERDTIALSEVRDASIRTTDGVVTWGDLRLRGERTTTSTLRIVLGFCSRQGTGRVDCERGETYTSTKSTTIAGEDGPCARGQRSVHVNGKLKWEVCRTESQVCCEVGKVSVAGGSKVAGPGQKRVYRGEEVVCN</sequence>
<dbReference type="EMBL" id="KV425968">
    <property type="protein sequence ID" value="KZV94725.1"/>
    <property type="molecule type" value="Genomic_DNA"/>
</dbReference>
<protein>
    <submittedName>
        <fullName evidence="1">Uncharacterized protein</fullName>
    </submittedName>
</protein>
<proteinExistence type="predicted"/>
<reference evidence="1 2" key="1">
    <citation type="journal article" date="2016" name="Mol. Biol. Evol.">
        <title>Comparative Genomics of Early-Diverging Mushroom-Forming Fungi Provides Insights into the Origins of Lignocellulose Decay Capabilities.</title>
        <authorList>
            <person name="Nagy L.G."/>
            <person name="Riley R."/>
            <person name="Tritt A."/>
            <person name="Adam C."/>
            <person name="Daum C."/>
            <person name="Floudas D."/>
            <person name="Sun H."/>
            <person name="Yadav J.S."/>
            <person name="Pangilinan J."/>
            <person name="Larsson K.H."/>
            <person name="Matsuura K."/>
            <person name="Barry K."/>
            <person name="Labutti K."/>
            <person name="Kuo R."/>
            <person name="Ohm R.A."/>
            <person name="Bhattacharya S.S."/>
            <person name="Shirouzu T."/>
            <person name="Yoshinaga Y."/>
            <person name="Martin F.M."/>
            <person name="Grigoriev I.V."/>
            <person name="Hibbett D.S."/>
        </authorList>
    </citation>
    <scope>NUCLEOTIDE SEQUENCE [LARGE SCALE GENOMIC DNA]</scope>
    <source>
        <strain evidence="1 2">HHB12029</strain>
    </source>
</reference>
<evidence type="ECO:0000313" key="1">
    <source>
        <dbReference type="EMBL" id="KZV94725.1"/>
    </source>
</evidence>
<organism evidence="1 2">
    <name type="scientific">Exidia glandulosa HHB12029</name>
    <dbReference type="NCBI Taxonomy" id="1314781"/>
    <lineage>
        <taxon>Eukaryota</taxon>
        <taxon>Fungi</taxon>
        <taxon>Dikarya</taxon>
        <taxon>Basidiomycota</taxon>
        <taxon>Agaricomycotina</taxon>
        <taxon>Agaricomycetes</taxon>
        <taxon>Auriculariales</taxon>
        <taxon>Exidiaceae</taxon>
        <taxon>Exidia</taxon>
    </lineage>
</organism>
<dbReference type="InParanoid" id="A0A165JED1"/>
<accession>A0A165JED1</accession>
<keyword evidence="2" id="KW-1185">Reference proteome</keyword>